<accession>A0ABU0ETG1</accession>
<protein>
    <submittedName>
        <fullName evidence="1">Uncharacterized protein</fullName>
    </submittedName>
</protein>
<evidence type="ECO:0000313" key="2">
    <source>
        <dbReference type="Proteomes" id="UP001229651"/>
    </source>
</evidence>
<dbReference type="EMBL" id="JAUSUT010000001">
    <property type="protein sequence ID" value="MDQ0378261.1"/>
    <property type="molecule type" value="Genomic_DNA"/>
</dbReference>
<dbReference type="RefSeq" id="WP_306990884.1">
    <property type="nucleotide sequence ID" value="NZ_JAUSUT010000001.1"/>
</dbReference>
<name>A0ABU0ETG1_9PSEU</name>
<dbReference type="Proteomes" id="UP001229651">
    <property type="component" value="Unassembled WGS sequence"/>
</dbReference>
<evidence type="ECO:0000313" key="1">
    <source>
        <dbReference type="EMBL" id="MDQ0378261.1"/>
    </source>
</evidence>
<keyword evidence="2" id="KW-1185">Reference proteome</keyword>
<organism evidence="1 2">
    <name type="scientific">Amycolatopsis thermophila</name>
    <dbReference type="NCBI Taxonomy" id="206084"/>
    <lineage>
        <taxon>Bacteria</taxon>
        <taxon>Bacillati</taxon>
        <taxon>Actinomycetota</taxon>
        <taxon>Actinomycetes</taxon>
        <taxon>Pseudonocardiales</taxon>
        <taxon>Pseudonocardiaceae</taxon>
        <taxon>Amycolatopsis</taxon>
    </lineage>
</organism>
<sequence length="124" mass="13750">MVVNVAIYLVVCATPPVLFWLASKTPEAVAAVRRRRSEPSPPGPPIERVAADLRRVHRSLTDLAPDAPMVRRRATNQAYDALLGQACAALDLRHWLDELPEGVERDVERLRVEEALRRAGLAVP</sequence>
<reference evidence="1 2" key="1">
    <citation type="submission" date="2023-07" db="EMBL/GenBank/DDBJ databases">
        <title>Sequencing the genomes of 1000 actinobacteria strains.</title>
        <authorList>
            <person name="Klenk H.-P."/>
        </authorList>
    </citation>
    <scope>NUCLEOTIDE SEQUENCE [LARGE SCALE GENOMIC DNA]</scope>
    <source>
        <strain evidence="1 2">DSM 45805</strain>
    </source>
</reference>
<comment type="caution">
    <text evidence="1">The sequence shown here is derived from an EMBL/GenBank/DDBJ whole genome shotgun (WGS) entry which is preliminary data.</text>
</comment>
<proteinExistence type="predicted"/>
<gene>
    <name evidence="1" type="ORF">FB470_002255</name>
</gene>